<protein>
    <submittedName>
        <fullName evidence="6">Metal ABC transporter substrate-binding protein</fullName>
    </submittedName>
</protein>
<evidence type="ECO:0000256" key="5">
    <source>
        <dbReference type="SAM" id="Coils"/>
    </source>
</evidence>
<evidence type="ECO:0000313" key="6">
    <source>
        <dbReference type="EMBL" id="OAD64199.1"/>
    </source>
</evidence>
<feature type="coiled-coil region" evidence="5">
    <location>
        <begin position="168"/>
        <end position="195"/>
    </location>
</feature>
<dbReference type="Pfam" id="PF01297">
    <property type="entry name" value="ZnuA"/>
    <property type="match status" value="1"/>
</dbReference>
<dbReference type="PANTHER" id="PTHR42953:SF1">
    <property type="entry name" value="METAL-BINDING PROTEIN HI_0362-RELATED"/>
    <property type="match status" value="1"/>
</dbReference>
<evidence type="ECO:0000313" key="7">
    <source>
        <dbReference type="Proteomes" id="UP000077280"/>
    </source>
</evidence>
<accession>A0ABX2UGZ3</accession>
<comment type="caution">
    <text evidence="6">The sequence shown here is derived from an EMBL/GenBank/DDBJ whole genome shotgun (WGS) entry which is preliminary data.</text>
</comment>
<evidence type="ECO:0000256" key="3">
    <source>
        <dbReference type="ARBA" id="ARBA00022723"/>
    </source>
</evidence>
<name>A0ABX2UGZ3_9LACO</name>
<gene>
    <name evidence="6" type="ORF">A7K95_06030</name>
</gene>
<keyword evidence="3" id="KW-0479">Metal-binding</keyword>
<evidence type="ECO:0000256" key="1">
    <source>
        <dbReference type="ARBA" id="ARBA00004196"/>
    </source>
</evidence>
<sequence length="308" mass="34973">MFTKIKHNLFLPVILLLVILLGGLLTACSNSKSLNTDNKIKIIASTDFYGAAAKAVVGNKGQVTSVIKKPSIDPHDYDPTTNVAKQVSKANVVIANGIGYDVWMNKLVKSNNTSTKYIRIGEDVMNKQLGDNPHIWYNPETMPKYVNYLADKLSKMQPKNKSYFHKNANKYVKSLQSVNNEIKKLKKQTTNKSKNKVYVSEPVFDYALEALGYKVINKNFENAMEKGIDPSTKQIKEMQYGIKEHKIAFFVYNKQVSSKTVTNFVHLAKQYKVPVLKVTETLPANMTYKQWMLSQYRQLSSILSEQNK</sequence>
<evidence type="ECO:0000256" key="4">
    <source>
        <dbReference type="ARBA" id="ARBA00022729"/>
    </source>
</evidence>
<dbReference type="PROSITE" id="PS51257">
    <property type="entry name" value="PROKAR_LIPOPROTEIN"/>
    <property type="match status" value="1"/>
</dbReference>
<dbReference type="PANTHER" id="PTHR42953">
    <property type="entry name" value="HIGH-AFFINITY ZINC UPTAKE SYSTEM PROTEIN ZNUA-RELATED"/>
    <property type="match status" value="1"/>
</dbReference>
<proteinExistence type="predicted"/>
<dbReference type="InterPro" id="IPR006127">
    <property type="entry name" value="ZnuA-like"/>
</dbReference>
<dbReference type="SUPFAM" id="SSF53807">
    <property type="entry name" value="Helical backbone' metal receptor"/>
    <property type="match status" value="1"/>
</dbReference>
<dbReference type="Gene3D" id="3.40.50.1980">
    <property type="entry name" value="Nitrogenase molybdenum iron protein domain"/>
    <property type="match status" value="2"/>
</dbReference>
<evidence type="ECO:0000256" key="2">
    <source>
        <dbReference type="ARBA" id="ARBA00022448"/>
    </source>
</evidence>
<dbReference type="InterPro" id="IPR050492">
    <property type="entry name" value="Bact_metal-bind_prot9"/>
</dbReference>
<comment type="subcellular location">
    <subcellularLocation>
        <location evidence="1">Cell envelope</location>
    </subcellularLocation>
</comment>
<organism evidence="6 7">
    <name type="scientific">Pediococcus parvulus</name>
    <dbReference type="NCBI Taxonomy" id="54062"/>
    <lineage>
        <taxon>Bacteria</taxon>
        <taxon>Bacillati</taxon>
        <taxon>Bacillota</taxon>
        <taxon>Bacilli</taxon>
        <taxon>Lactobacillales</taxon>
        <taxon>Lactobacillaceae</taxon>
        <taxon>Pediococcus</taxon>
    </lineage>
</organism>
<keyword evidence="2" id="KW-0813">Transport</keyword>
<dbReference type="EMBL" id="LXND01000041">
    <property type="protein sequence ID" value="OAD64199.1"/>
    <property type="molecule type" value="Genomic_DNA"/>
</dbReference>
<reference evidence="6 7" key="1">
    <citation type="submission" date="2016-05" db="EMBL/GenBank/DDBJ databases">
        <title>Draft genome sequence of Pediococcus parvulus 2.6, a probiotic beta-glucan producer strain.</title>
        <authorList>
            <person name="Mohedano M.L."/>
            <person name="Perez-Ramos A."/>
            <person name="Duenas M.T."/>
            <person name="Lamontanara A."/>
            <person name="Orru L."/>
            <person name="Spano G."/>
            <person name="Capozzi V."/>
            <person name="Lopez P."/>
        </authorList>
    </citation>
    <scope>NUCLEOTIDE SEQUENCE [LARGE SCALE GENOMIC DNA]</scope>
    <source>
        <strain evidence="6 7">2.6</strain>
    </source>
</reference>
<keyword evidence="5" id="KW-0175">Coiled coil</keyword>
<dbReference type="Proteomes" id="UP000077280">
    <property type="component" value="Unassembled WGS sequence"/>
</dbReference>
<keyword evidence="7" id="KW-1185">Reference proteome</keyword>
<keyword evidence="4" id="KW-0732">Signal</keyword>